<dbReference type="AlphaFoldDB" id="A0AAJ0CTG1"/>
<dbReference type="PANTHER" id="PTHR21310:SF15">
    <property type="entry name" value="AMINOGLYCOSIDE PHOSPHOTRANSFERASE DOMAIN-CONTAINING PROTEIN"/>
    <property type="match status" value="1"/>
</dbReference>
<evidence type="ECO:0000313" key="2">
    <source>
        <dbReference type="EMBL" id="KAK2601539.1"/>
    </source>
</evidence>
<protein>
    <recommendedName>
        <fullName evidence="4">Aminoglycoside phosphotransferase domain-containing protein</fullName>
    </recommendedName>
</protein>
<comment type="caution">
    <text evidence="2">The sequence shown here is derived from an EMBL/GenBank/DDBJ whole genome shotgun (WGS) entry which is preliminary data.</text>
</comment>
<dbReference type="Proteomes" id="UP001251528">
    <property type="component" value="Unassembled WGS sequence"/>
</dbReference>
<keyword evidence="3" id="KW-1185">Reference proteome</keyword>
<dbReference type="InterPro" id="IPR051678">
    <property type="entry name" value="AGP_Transferase"/>
</dbReference>
<dbReference type="EMBL" id="JASWJB010000076">
    <property type="protein sequence ID" value="KAK2601539.1"/>
    <property type="molecule type" value="Genomic_DNA"/>
</dbReference>
<reference evidence="2" key="1">
    <citation type="submission" date="2023-06" db="EMBL/GenBank/DDBJ databases">
        <title>Conoideocrella luteorostrata (Hypocreales: Clavicipitaceae), a potential biocontrol fungus for elongate hemlock scale in United States Christmas tree production areas.</title>
        <authorList>
            <person name="Barrett H."/>
            <person name="Lovett B."/>
            <person name="Macias A.M."/>
            <person name="Stajich J.E."/>
            <person name="Kasson M.T."/>
        </authorList>
    </citation>
    <scope>NUCLEOTIDE SEQUENCE</scope>
    <source>
        <strain evidence="2">ARSEF 14590</strain>
    </source>
</reference>
<evidence type="ECO:0000256" key="1">
    <source>
        <dbReference type="SAM" id="MobiDB-lite"/>
    </source>
</evidence>
<dbReference type="PANTHER" id="PTHR21310">
    <property type="entry name" value="AMINOGLYCOSIDE PHOSPHOTRANSFERASE-RELATED-RELATED"/>
    <property type="match status" value="1"/>
</dbReference>
<gene>
    <name evidence="2" type="ORF">QQS21_004924</name>
</gene>
<name>A0AAJ0CTG1_9HYPO</name>
<accession>A0AAJ0CTG1</accession>
<feature type="compositionally biased region" description="Basic residues" evidence="1">
    <location>
        <begin position="594"/>
        <end position="603"/>
    </location>
</feature>
<feature type="region of interest" description="Disordered" evidence="1">
    <location>
        <begin position="553"/>
        <end position="603"/>
    </location>
</feature>
<dbReference type="SUPFAM" id="SSF56112">
    <property type="entry name" value="Protein kinase-like (PK-like)"/>
    <property type="match status" value="1"/>
</dbReference>
<evidence type="ECO:0000313" key="3">
    <source>
        <dbReference type="Proteomes" id="UP001251528"/>
    </source>
</evidence>
<evidence type="ECO:0008006" key="4">
    <source>
        <dbReference type="Google" id="ProtNLM"/>
    </source>
</evidence>
<dbReference type="InterPro" id="IPR011009">
    <property type="entry name" value="Kinase-like_dom_sf"/>
</dbReference>
<proteinExistence type="predicted"/>
<organism evidence="2 3">
    <name type="scientific">Conoideocrella luteorostrata</name>
    <dbReference type="NCBI Taxonomy" id="1105319"/>
    <lineage>
        <taxon>Eukaryota</taxon>
        <taxon>Fungi</taxon>
        <taxon>Dikarya</taxon>
        <taxon>Ascomycota</taxon>
        <taxon>Pezizomycotina</taxon>
        <taxon>Sordariomycetes</taxon>
        <taxon>Hypocreomycetidae</taxon>
        <taxon>Hypocreales</taxon>
        <taxon>Clavicipitaceae</taxon>
        <taxon>Conoideocrella</taxon>
    </lineage>
</organism>
<sequence length="603" mass="67462">MSGTQNKPSIFTYAEFNLASLLQLAQTLRGRPCSCDESQQPLAGSMNWAIFLRFDDNVLWVFRSMVPGLGVEMETACRLLASEAATMKFVRQNTSIPVPKVLSYSETSRNDIGIPYILMTMAKGQPLSMYDWRTRRYPDVPGADVFARPLFYCEKSHILNQLARFVCQLSQSRFDKIGSLFERADGSYVVEECLSPSFILQNHEHLENIPRGPFQNEREYYSALVSTLLAHCEELDMSHHILHAPLPCPLEYSNFGSYNAACHRWNDYAAAGSKADSNQNRLEYGLAAMFIRDLVIPCLTAPGDPPPPGFPLRHHNISTQNIYVDENFNITCMLDWALSSTVPFVDSLACPGLPHPGELELDRLLHKSFQLTLKMEFLNSHNVLVADKFWFRGNMSSRLLRLVNFDAIQDYHHLDALHESVCGGESSPVRLQDTLHSISSTPEAGLFAHALAANDKPGREVSQREQKYFDVVGAGRLAIARHVSYMSALRCGINDNPVLASVQCGGSGTRTSGNYVEPAGGFGSKPLYVPDKQLWLWLAGLWKTPEAELDLAPEETEEEAEKQIPIRSSVAQPRLEGPAPTVIWQRSRVTPVKNGKRKRNNSI</sequence>